<organism evidence="2 3">
    <name type="scientific">candidate division WOR-1 bacterium RIFOXYB2_FULL_36_35</name>
    <dbReference type="NCBI Taxonomy" id="1802578"/>
    <lineage>
        <taxon>Bacteria</taxon>
        <taxon>Bacillati</taxon>
        <taxon>Saganbacteria</taxon>
    </lineage>
</organism>
<dbReference type="AlphaFoldDB" id="A0A1F4S495"/>
<gene>
    <name evidence="2" type="ORF">A2290_03025</name>
</gene>
<name>A0A1F4S495_UNCSA</name>
<feature type="transmembrane region" description="Helical" evidence="1">
    <location>
        <begin position="103"/>
        <end position="125"/>
    </location>
</feature>
<dbReference type="Proteomes" id="UP000177905">
    <property type="component" value="Unassembled WGS sequence"/>
</dbReference>
<sequence>MQNENAAKTYIILTNLLFVVGVLFFGWTTLIVFLGFFIEAIINYLFNIARLSILFFKEKRHFDFTFLILSQSAFIFVNTVFFFIIFALDNTGRALIIHGEASAFQIVEFLSLIIVILIGTSQKFYKGFLKDEKYKEISSDSIAEKSYGSIILLQFLNIFGFGLILFFSLHRLFSLIIVFVKFMTELLAKD</sequence>
<dbReference type="EMBL" id="MEUA01000023">
    <property type="protein sequence ID" value="OGC15230.1"/>
    <property type="molecule type" value="Genomic_DNA"/>
</dbReference>
<dbReference type="InterPro" id="IPR045466">
    <property type="entry name" value="DUF6498"/>
</dbReference>
<comment type="caution">
    <text evidence="2">The sequence shown here is derived from an EMBL/GenBank/DDBJ whole genome shotgun (WGS) entry which is preliminary data.</text>
</comment>
<feature type="transmembrane region" description="Helical" evidence="1">
    <location>
        <begin position="66"/>
        <end position="88"/>
    </location>
</feature>
<keyword evidence="1" id="KW-0812">Transmembrane</keyword>
<keyword evidence="1" id="KW-0472">Membrane</keyword>
<evidence type="ECO:0000313" key="2">
    <source>
        <dbReference type="EMBL" id="OGC15230.1"/>
    </source>
</evidence>
<evidence type="ECO:0000313" key="3">
    <source>
        <dbReference type="Proteomes" id="UP000177905"/>
    </source>
</evidence>
<dbReference type="Pfam" id="PF20108">
    <property type="entry name" value="DUF6498"/>
    <property type="match status" value="1"/>
</dbReference>
<feature type="transmembrane region" description="Helical" evidence="1">
    <location>
        <begin position="12"/>
        <end position="45"/>
    </location>
</feature>
<keyword evidence="1" id="KW-1133">Transmembrane helix</keyword>
<proteinExistence type="predicted"/>
<accession>A0A1F4S495</accession>
<evidence type="ECO:0000256" key="1">
    <source>
        <dbReference type="SAM" id="Phobius"/>
    </source>
</evidence>
<reference evidence="2 3" key="1">
    <citation type="journal article" date="2016" name="Nat. Commun.">
        <title>Thousands of microbial genomes shed light on interconnected biogeochemical processes in an aquifer system.</title>
        <authorList>
            <person name="Anantharaman K."/>
            <person name="Brown C.T."/>
            <person name="Hug L.A."/>
            <person name="Sharon I."/>
            <person name="Castelle C.J."/>
            <person name="Probst A.J."/>
            <person name="Thomas B.C."/>
            <person name="Singh A."/>
            <person name="Wilkins M.J."/>
            <person name="Karaoz U."/>
            <person name="Brodie E.L."/>
            <person name="Williams K.H."/>
            <person name="Hubbard S.S."/>
            <person name="Banfield J.F."/>
        </authorList>
    </citation>
    <scope>NUCLEOTIDE SEQUENCE [LARGE SCALE GENOMIC DNA]</scope>
</reference>
<feature type="transmembrane region" description="Helical" evidence="1">
    <location>
        <begin position="146"/>
        <end position="166"/>
    </location>
</feature>
<protein>
    <submittedName>
        <fullName evidence="2">Uncharacterized protein</fullName>
    </submittedName>
</protein>